<comment type="subcellular location">
    <subcellularLocation>
        <location evidence="2">Chromosome</location>
    </subcellularLocation>
    <subcellularLocation>
        <location evidence="1">Nucleus</location>
    </subcellularLocation>
</comment>
<evidence type="ECO:0000256" key="3">
    <source>
        <dbReference type="ARBA" id="ARBA00006564"/>
    </source>
</evidence>
<dbReference type="PRINTS" id="PR00623">
    <property type="entry name" value="HISTONEH4"/>
</dbReference>
<name>A0ABQ0LL54_MYCCL</name>
<evidence type="ECO:0000256" key="4">
    <source>
        <dbReference type="ARBA" id="ARBA00022454"/>
    </source>
</evidence>
<organism evidence="9 10">
    <name type="scientific">Mycena chlorophos</name>
    <name type="common">Agaric fungus</name>
    <name type="synonym">Agaricus chlorophos</name>
    <dbReference type="NCBI Taxonomy" id="658473"/>
    <lineage>
        <taxon>Eukaryota</taxon>
        <taxon>Fungi</taxon>
        <taxon>Dikarya</taxon>
        <taxon>Basidiomycota</taxon>
        <taxon>Agaricomycotina</taxon>
        <taxon>Agaricomycetes</taxon>
        <taxon>Agaricomycetidae</taxon>
        <taxon>Agaricales</taxon>
        <taxon>Marasmiineae</taxon>
        <taxon>Mycenaceae</taxon>
        <taxon>Mycena</taxon>
    </lineage>
</organism>
<dbReference type="InterPro" id="IPR019809">
    <property type="entry name" value="Histone_H4_CS"/>
</dbReference>
<evidence type="ECO:0000256" key="5">
    <source>
        <dbReference type="ARBA" id="ARBA00023125"/>
    </source>
</evidence>
<comment type="similarity">
    <text evidence="3">Belongs to the histone H4 family.</text>
</comment>
<dbReference type="InterPro" id="IPR001951">
    <property type="entry name" value="Histone_H4"/>
</dbReference>
<keyword evidence="6" id="KW-0539">Nucleus</keyword>
<evidence type="ECO:0000256" key="1">
    <source>
        <dbReference type="ARBA" id="ARBA00004123"/>
    </source>
</evidence>
<gene>
    <name evidence="9" type="ORF">MCHLO_08964</name>
</gene>
<protein>
    <recommendedName>
        <fullName evidence="11">Histone H4</fullName>
    </recommendedName>
</protein>
<evidence type="ECO:0000256" key="7">
    <source>
        <dbReference type="ARBA" id="ARBA00023269"/>
    </source>
</evidence>
<evidence type="ECO:0008006" key="11">
    <source>
        <dbReference type="Google" id="ProtNLM"/>
    </source>
</evidence>
<dbReference type="Proteomes" id="UP000815677">
    <property type="component" value="Unassembled WGS sequence"/>
</dbReference>
<reference evidence="9" key="1">
    <citation type="submission" date="2014-09" db="EMBL/GenBank/DDBJ databases">
        <title>Genome sequence of the luminous mushroom Mycena chlorophos for searching fungal bioluminescence genes.</title>
        <authorList>
            <person name="Tanaka Y."/>
            <person name="Kasuga D."/>
            <person name="Oba Y."/>
            <person name="Hase S."/>
            <person name="Sato K."/>
            <person name="Oba Y."/>
            <person name="Sakakibara Y."/>
        </authorList>
    </citation>
    <scope>NUCLEOTIDE SEQUENCE</scope>
</reference>
<proteinExistence type="inferred from homology"/>
<dbReference type="Gene3D" id="1.10.20.10">
    <property type="entry name" value="Histone, subunit A"/>
    <property type="match status" value="1"/>
</dbReference>
<dbReference type="PROSITE" id="PS00047">
    <property type="entry name" value="HISTONE_H4"/>
    <property type="match status" value="1"/>
</dbReference>
<evidence type="ECO:0000256" key="6">
    <source>
        <dbReference type="ARBA" id="ARBA00023242"/>
    </source>
</evidence>
<evidence type="ECO:0000256" key="8">
    <source>
        <dbReference type="SAM" id="MobiDB-lite"/>
    </source>
</evidence>
<accession>A0ABQ0LL54</accession>
<dbReference type="InterPro" id="IPR009072">
    <property type="entry name" value="Histone-fold"/>
</dbReference>
<keyword evidence="5" id="KW-0238">DNA-binding</keyword>
<feature type="compositionally biased region" description="Low complexity" evidence="8">
    <location>
        <begin position="52"/>
        <end position="68"/>
    </location>
</feature>
<dbReference type="EMBL" id="DF847446">
    <property type="protein sequence ID" value="GAT51859.1"/>
    <property type="molecule type" value="Genomic_DNA"/>
</dbReference>
<keyword evidence="10" id="KW-1185">Reference proteome</keyword>
<feature type="region of interest" description="Disordered" evidence="8">
    <location>
        <begin position="52"/>
        <end position="73"/>
    </location>
</feature>
<sequence length="240" mass="25595">MSGRGKGGKGLGKGGAKRHRKILRDNIQARLLIVPLFLPDHHQKLPSSLTSATTLPTQHQQPPTTLTTMSGRGKGGKVRPLCSLTVVAVVLTVVLVVRVSERAEPSVIARFSATTSRVLPSPLSAVSPVVEASSVSLGSSTKRRAVSSRSSSRTSSAIRSLTLSTPSARLLLRSTSSTPSSARAARSTVSVLELHELGVGWSTATRTDHPYSFHVFPHQCTLYCTQLLFEAAGLYFSFQP</sequence>
<keyword evidence="4" id="KW-0158">Chromosome</keyword>
<evidence type="ECO:0000313" key="9">
    <source>
        <dbReference type="EMBL" id="GAT51859.1"/>
    </source>
</evidence>
<evidence type="ECO:0000313" key="10">
    <source>
        <dbReference type="Proteomes" id="UP000815677"/>
    </source>
</evidence>
<evidence type="ECO:0000256" key="2">
    <source>
        <dbReference type="ARBA" id="ARBA00004286"/>
    </source>
</evidence>
<keyword evidence="7" id="KW-0544">Nucleosome core</keyword>